<comment type="caution">
    <text evidence="3">The sequence shown here is derived from an EMBL/GenBank/DDBJ whole genome shotgun (WGS) entry which is preliminary data.</text>
</comment>
<feature type="domain" description="LytR/CpsA/Psr regulator C-terminal" evidence="2">
    <location>
        <begin position="83"/>
        <end position="167"/>
    </location>
</feature>
<sequence length="228" mass="24743">MSQEQIKKARTLRRRRVRERQAVVFGLLAALLGAAGLWAVGVYNGAIALPFDNGFTYEEPLVDEVFDTACLPADTKPVGAKKITVNVFNASLKPGIAAGVSGELRNRNITVENTANADIERATTAIVFGPEGIEEAYTLAAHFGAPALILDDTKEDNIIDVLLGQNFSSLLDPADVLLEADEAMNSYPGCKELWEMTDKVEAPVDEDDDSEDVQDDLEDEEEVEEEAA</sequence>
<evidence type="ECO:0000256" key="1">
    <source>
        <dbReference type="SAM" id="MobiDB-lite"/>
    </source>
</evidence>
<feature type="region of interest" description="Disordered" evidence="1">
    <location>
        <begin position="198"/>
        <end position="228"/>
    </location>
</feature>
<reference evidence="4" key="1">
    <citation type="journal article" date="2019" name="Int. J. Syst. Evol. Microbiol.">
        <title>The Global Catalogue of Microorganisms (GCM) 10K type strain sequencing project: providing services to taxonomists for standard genome sequencing and annotation.</title>
        <authorList>
            <consortium name="The Broad Institute Genomics Platform"/>
            <consortium name="The Broad Institute Genome Sequencing Center for Infectious Disease"/>
            <person name="Wu L."/>
            <person name="Ma J."/>
        </authorList>
    </citation>
    <scope>NUCLEOTIDE SEQUENCE [LARGE SCALE GENOMIC DNA]</scope>
    <source>
        <strain evidence="4">KCTC 33576</strain>
    </source>
</reference>
<accession>A0ABW5XED2</accession>
<organism evidence="3 4">
    <name type="scientific">Populibacterium corticicola</name>
    <dbReference type="NCBI Taxonomy" id="1812826"/>
    <lineage>
        <taxon>Bacteria</taxon>
        <taxon>Bacillati</taxon>
        <taxon>Actinomycetota</taxon>
        <taxon>Actinomycetes</taxon>
        <taxon>Micrococcales</taxon>
        <taxon>Jonesiaceae</taxon>
        <taxon>Populibacterium</taxon>
    </lineage>
</organism>
<evidence type="ECO:0000313" key="3">
    <source>
        <dbReference type="EMBL" id="MFD2840012.1"/>
    </source>
</evidence>
<name>A0ABW5XED2_9MICO</name>
<protein>
    <submittedName>
        <fullName evidence="3">LytR C-terminal domain-containing protein</fullName>
    </submittedName>
</protein>
<gene>
    <name evidence="3" type="ORF">ACFSYH_05445</name>
</gene>
<dbReference type="Pfam" id="PF13399">
    <property type="entry name" value="LytR_C"/>
    <property type="match status" value="1"/>
</dbReference>
<keyword evidence="4" id="KW-1185">Reference proteome</keyword>
<feature type="compositionally biased region" description="Acidic residues" evidence="1">
    <location>
        <begin position="203"/>
        <end position="228"/>
    </location>
</feature>
<dbReference type="EMBL" id="JBHUOP010000002">
    <property type="protein sequence ID" value="MFD2840012.1"/>
    <property type="molecule type" value="Genomic_DNA"/>
</dbReference>
<proteinExistence type="predicted"/>
<evidence type="ECO:0000259" key="2">
    <source>
        <dbReference type="Pfam" id="PF13399"/>
    </source>
</evidence>
<dbReference type="Proteomes" id="UP001597391">
    <property type="component" value="Unassembled WGS sequence"/>
</dbReference>
<evidence type="ECO:0000313" key="4">
    <source>
        <dbReference type="Proteomes" id="UP001597391"/>
    </source>
</evidence>
<dbReference type="Gene3D" id="3.30.70.2390">
    <property type="match status" value="1"/>
</dbReference>
<dbReference type="InterPro" id="IPR027381">
    <property type="entry name" value="LytR/CpsA/Psr_C"/>
</dbReference>
<dbReference type="RefSeq" id="WP_377465640.1">
    <property type="nucleotide sequence ID" value="NZ_JBHUOP010000002.1"/>
</dbReference>